<dbReference type="Proteomes" id="UP001056120">
    <property type="component" value="Linkage Group LG27"/>
</dbReference>
<name>A0ACB8YSY1_9ASTR</name>
<organism evidence="1 2">
    <name type="scientific">Smallanthus sonchifolius</name>
    <dbReference type="NCBI Taxonomy" id="185202"/>
    <lineage>
        <taxon>Eukaryota</taxon>
        <taxon>Viridiplantae</taxon>
        <taxon>Streptophyta</taxon>
        <taxon>Embryophyta</taxon>
        <taxon>Tracheophyta</taxon>
        <taxon>Spermatophyta</taxon>
        <taxon>Magnoliopsida</taxon>
        <taxon>eudicotyledons</taxon>
        <taxon>Gunneridae</taxon>
        <taxon>Pentapetalae</taxon>
        <taxon>asterids</taxon>
        <taxon>campanulids</taxon>
        <taxon>Asterales</taxon>
        <taxon>Asteraceae</taxon>
        <taxon>Asteroideae</taxon>
        <taxon>Heliantheae alliance</taxon>
        <taxon>Millerieae</taxon>
        <taxon>Smallanthus</taxon>
    </lineage>
</organism>
<evidence type="ECO:0000313" key="1">
    <source>
        <dbReference type="EMBL" id="KAI3688403.1"/>
    </source>
</evidence>
<sequence length="342" mass="37214">MGEISSDNVHGLILAISSSIFIGSSFIIKKKGLMKAGASGTRAGSGGHSYLLQPMWWAGMVSMVLGEIANFAAYAFAPAILVTPLGALSIIVSAVLAHYFLDERLHIFGVVGCVLCLVGSTTIVLHAPHETQVSSVKQVWYFATEPGFMVYACTVLVLVGVLIYRYVPLYGQTHLIIYVGICSLMGSLTVMCVKAVGIAIKLSFSESNQFKYFQTWFFTLLLVGFCVMQLNYLNKALDTFNINVVSPVYYVLFTSLTILASIIMFKDWDDQSASQIATETCGFVTILCGTFLLHKTKDMGIPTAGSPTSPNAHADPNCRHLELQHVTVCDSDSDSDRTQRRG</sequence>
<dbReference type="EMBL" id="CM042044">
    <property type="protein sequence ID" value="KAI3688403.1"/>
    <property type="molecule type" value="Genomic_DNA"/>
</dbReference>
<reference evidence="1 2" key="2">
    <citation type="journal article" date="2022" name="Mol. Ecol. Resour.">
        <title>The genomes of chicory, endive, great burdock and yacon provide insights into Asteraceae paleo-polyploidization history and plant inulin production.</title>
        <authorList>
            <person name="Fan W."/>
            <person name="Wang S."/>
            <person name="Wang H."/>
            <person name="Wang A."/>
            <person name="Jiang F."/>
            <person name="Liu H."/>
            <person name="Zhao H."/>
            <person name="Xu D."/>
            <person name="Zhang Y."/>
        </authorList>
    </citation>
    <scope>NUCLEOTIDE SEQUENCE [LARGE SCALE GENOMIC DNA]</scope>
    <source>
        <strain evidence="2">cv. Yunnan</strain>
        <tissue evidence="1">Leaves</tissue>
    </source>
</reference>
<accession>A0ACB8YSY1</accession>
<keyword evidence="2" id="KW-1185">Reference proteome</keyword>
<reference evidence="2" key="1">
    <citation type="journal article" date="2022" name="Mol. Ecol. Resour.">
        <title>The genomes of chicory, endive, great burdock and yacon provide insights into Asteraceae palaeo-polyploidization history and plant inulin production.</title>
        <authorList>
            <person name="Fan W."/>
            <person name="Wang S."/>
            <person name="Wang H."/>
            <person name="Wang A."/>
            <person name="Jiang F."/>
            <person name="Liu H."/>
            <person name="Zhao H."/>
            <person name="Xu D."/>
            <person name="Zhang Y."/>
        </authorList>
    </citation>
    <scope>NUCLEOTIDE SEQUENCE [LARGE SCALE GENOMIC DNA]</scope>
    <source>
        <strain evidence="2">cv. Yunnan</strain>
    </source>
</reference>
<comment type="caution">
    <text evidence="1">The sequence shown here is derived from an EMBL/GenBank/DDBJ whole genome shotgun (WGS) entry which is preliminary data.</text>
</comment>
<protein>
    <submittedName>
        <fullName evidence="1">Uncharacterized protein</fullName>
    </submittedName>
</protein>
<gene>
    <name evidence="1" type="ORF">L1987_82115</name>
</gene>
<evidence type="ECO:0000313" key="2">
    <source>
        <dbReference type="Proteomes" id="UP001056120"/>
    </source>
</evidence>
<proteinExistence type="predicted"/>